<comment type="caution">
    <text evidence="1">The sequence shown here is derived from an EMBL/GenBank/DDBJ whole genome shotgun (WGS) entry which is preliminary data.</text>
</comment>
<proteinExistence type="predicted"/>
<gene>
    <name evidence="1" type="ORF">GIL414_LOCUS27078</name>
</gene>
<sequence>MKFYGKDTNKKTIQLGQIGKIHRNQIHNLEHGSSINFIHELEIIKISPIEILVLLEQNIDHYLTGEIQQIKELKIDQKKCCANNTSEHRCIARVKLASPYFCSGTGTLHWQQFKQHHSLSMWHKLVKKEEEKRRRRRTCL</sequence>
<reference evidence="1" key="1">
    <citation type="submission" date="2021-02" db="EMBL/GenBank/DDBJ databases">
        <authorList>
            <person name="Nowell W R."/>
        </authorList>
    </citation>
    <scope>NUCLEOTIDE SEQUENCE</scope>
</reference>
<accession>A0A8S2U7P5</accession>
<dbReference type="AlphaFoldDB" id="A0A8S2U7P5"/>
<organism evidence="1 2">
    <name type="scientific">Rotaria magnacalcarata</name>
    <dbReference type="NCBI Taxonomy" id="392030"/>
    <lineage>
        <taxon>Eukaryota</taxon>
        <taxon>Metazoa</taxon>
        <taxon>Spiralia</taxon>
        <taxon>Gnathifera</taxon>
        <taxon>Rotifera</taxon>
        <taxon>Eurotatoria</taxon>
        <taxon>Bdelloidea</taxon>
        <taxon>Philodinida</taxon>
        <taxon>Philodinidae</taxon>
        <taxon>Rotaria</taxon>
    </lineage>
</organism>
<evidence type="ECO:0000313" key="2">
    <source>
        <dbReference type="Proteomes" id="UP000681720"/>
    </source>
</evidence>
<dbReference type="EMBL" id="CAJOBJ010041724">
    <property type="protein sequence ID" value="CAF4329945.1"/>
    <property type="molecule type" value="Genomic_DNA"/>
</dbReference>
<dbReference type="Proteomes" id="UP000681720">
    <property type="component" value="Unassembled WGS sequence"/>
</dbReference>
<name>A0A8S2U7P5_9BILA</name>
<protein>
    <submittedName>
        <fullName evidence="1">Uncharacterized protein</fullName>
    </submittedName>
</protein>
<evidence type="ECO:0000313" key="1">
    <source>
        <dbReference type="EMBL" id="CAF4329945.1"/>
    </source>
</evidence>